<evidence type="ECO:0000259" key="12">
    <source>
        <dbReference type="Pfam" id="PF05425"/>
    </source>
</evidence>
<evidence type="ECO:0000256" key="4">
    <source>
        <dbReference type="ARBA" id="ARBA00022723"/>
    </source>
</evidence>
<keyword evidence="4" id="KW-0479">Metal-binding</keyword>
<dbReference type="Proteomes" id="UP000662857">
    <property type="component" value="Chromosome"/>
</dbReference>
<keyword evidence="8 10" id="KW-0472">Membrane</keyword>
<dbReference type="GO" id="GO:0046688">
    <property type="term" value="P:response to copper ion"/>
    <property type="evidence" value="ECO:0007669"/>
    <property type="project" value="InterPro"/>
</dbReference>
<reference evidence="13" key="1">
    <citation type="submission" date="2021-02" db="EMBL/GenBank/DDBJ databases">
        <title>Natrosporangium hydrolyticum gen. nov., sp. nov, a haloalkaliphilic actinobacterium from a soda solonchak soil.</title>
        <authorList>
            <person name="Sorokin D.Y."/>
            <person name="Khijniak T.V."/>
            <person name="Zakharycheva A.P."/>
            <person name="Boueva O.V."/>
            <person name="Ariskina E.V."/>
            <person name="Hahnke R.L."/>
            <person name="Bunk B."/>
            <person name="Sproer C."/>
            <person name="Schumann P."/>
            <person name="Evtushenko L.I."/>
            <person name="Kublanov I.V."/>
        </authorList>
    </citation>
    <scope>NUCLEOTIDE SEQUENCE</scope>
    <source>
        <strain evidence="13">DSM 106523</strain>
    </source>
</reference>
<feature type="domain" description="CopC" evidence="11">
    <location>
        <begin position="42"/>
        <end position="138"/>
    </location>
</feature>
<evidence type="ECO:0000256" key="6">
    <source>
        <dbReference type="ARBA" id="ARBA00022989"/>
    </source>
</evidence>
<dbReference type="GO" id="GO:0042597">
    <property type="term" value="C:periplasmic space"/>
    <property type="evidence" value="ECO:0007669"/>
    <property type="project" value="InterPro"/>
</dbReference>
<keyword evidence="14" id="KW-1185">Reference proteome</keyword>
<feature type="transmembrane region" description="Helical" evidence="10">
    <location>
        <begin position="243"/>
        <end position="262"/>
    </location>
</feature>
<organism evidence="13 14">
    <name type="scientific">Natronosporangium hydrolyticum</name>
    <dbReference type="NCBI Taxonomy" id="2811111"/>
    <lineage>
        <taxon>Bacteria</taxon>
        <taxon>Bacillati</taxon>
        <taxon>Actinomycetota</taxon>
        <taxon>Actinomycetes</taxon>
        <taxon>Micromonosporales</taxon>
        <taxon>Micromonosporaceae</taxon>
        <taxon>Natronosporangium</taxon>
    </lineage>
</organism>
<protein>
    <submittedName>
        <fullName evidence="13">Copper resistance protein CopC</fullName>
    </submittedName>
</protein>
<evidence type="ECO:0000256" key="5">
    <source>
        <dbReference type="ARBA" id="ARBA00022729"/>
    </source>
</evidence>
<dbReference type="Pfam" id="PF05425">
    <property type="entry name" value="CopD"/>
    <property type="match status" value="1"/>
</dbReference>
<feature type="region of interest" description="Disordered" evidence="9">
    <location>
        <begin position="408"/>
        <end position="429"/>
    </location>
</feature>
<gene>
    <name evidence="13" type="ORF">JQS43_09660</name>
</gene>
<evidence type="ECO:0000256" key="2">
    <source>
        <dbReference type="ARBA" id="ARBA00022475"/>
    </source>
</evidence>
<comment type="subcellular location">
    <subcellularLocation>
        <location evidence="1">Cell membrane</location>
        <topology evidence="1">Multi-pass membrane protein</topology>
    </subcellularLocation>
</comment>
<evidence type="ECO:0000313" key="13">
    <source>
        <dbReference type="EMBL" id="QSB16511.1"/>
    </source>
</evidence>
<dbReference type="EMBL" id="CP070499">
    <property type="protein sequence ID" value="QSB16511.1"/>
    <property type="molecule type" value="Genomic_DNA"/>
</dbReference>
<proteinExistence type="predicted"/>
<dbReference type="Pfam" id="PF04234">
    <property type="entry name" value="CopC"/>
    <property type="match status" value="1"/>
</dbReference>
<evidence type="ECO:0000256" key="8">
    <source>
        <dbReference type="ARBA" id="ARBA00023136"/>
    </source>
</evidence>
<feature type="transmembrane region" description="Helical" evidence="10">
    <location>
        <begin position="201"/>
        <end position="223"/>
    </location>
</feature>
<dbReference type="InterPro" id="IPR007348">
    <property type="entry name" value="CopC_dom"/>
</dbReference>
<dbReference type="PANTHER" id="PTHR34820:SF4">
    <property type="entry name" value="INNER MEMBRANE PROTEIN YEBZ"/>
    <property type="match status" value="1"/>
</dbReference>
<name>A0A895YG15_9ACTN</name>
<dbReference type="Gene3D" id="2.60.40.1220">
    <property type="match status" value="1"/>
</dbReference>
<dbReference type="SUPFAM" id="SSF81296">
    <property type="entry name" value="E set domains"/>
    <property type="match status" value="1"/>
</dbReference>
<feature type="transmembrane region" description="Helical" evidence="10">
    <location>
        <begin position="384"/>
        <end position="403"/>
    </location>
</feature>
<feature type="transmembrane region" description="Helical" evidence="10">
    <location>
        <begin position="459"/>
        <end position="479"/>
    </location>
</feature>
<keyword evidence="2" id="KW-1003">Cell membrane</keyword>
<dbReference type="InterPro" id="IPR014756">
    <property type="entry name" value="Ig_E-set"/>
</dbReference>
<evidence type="ECO:0000256" key="9">
    <source>
        <dbReference type="SAM" id="MobiDB-lite"/>
    </source>
</evidence>
<evidence type="ECO:0000256" key="1">
    <source>
        <dbReference type="ARBA" id="ARBA00004651"/>
    </source>
</evidence>
<feature type="transmembrane region" description="Helical" evidence="10">
    <location>
        <begin position="305"/>
        <end position="326"/>
    </location>
</feature>
<keyword evidence="6 10" id="KW-1133">Transmembrane helix</keyword>
<dbReference type="InterPro" id="IPR008457">
    <property type="entry name" value="Cu-R_CopD_dom"/>
</dbReference>
<keyword evidence="3 10" id="KW-0812">Transmembrane</keyword>
<feature type="domain" description="Copper resistance protein D" evidence="12">
    <location>
        <begin position="340"/>
        <end position="472"/>
    </location>
</feature>
<dbReference type="KEGG" id="nhy:JQS43_09660"/>
<dbReference type="GO" id="GO:0005507">
    <property type="term" value="F:copper ion binding"/>
    <property type="evidence" value="ECO:0007669"/>
    <property type="project" value="InterPro"/>
</dbReference>
<dbReference type="AlphaFoldDB" id="A0A895YG15"/>
<dbReference type="InterPro" id="IPR014755">
    <property type="entry name" value="Cu-Rt/internalin_Ig-like"/>
</dbReference>
<dbReference type="GO" id="GO:0006825">
    <property type="term" value="P:copper ion transport"/>
    <property type="evidence" value="ECO:0007669"/>
    <property type="project" value="InterPro"/>
</dbReference>
<feature type="transmembrane region" description="Helical" evidence="10">
    <location>
        <begin position="346"/>
        <end position="364"/>
    </location>
</feature>
<dbReference type="RefSeq" id="WP_239678733.1">
    <property type="nucleotide sequence ID" value="NZ_CP070499.1"/>
</dbReference>
<evidence type="ECO:0000256" key="7">
    <source>
        <dbReference type="ARBA" id="ARBA00023008"/>
    </source>
</evidence>
<accession>A0A895YG15</accession>
<keyword evidence="7" id="KW-0186">Copper</keyword>
<evidence type="ECO:0000256" key="3">
    <source>
        <dbReference type="ARBA" id="ARBA00022692"/>
    </source>
</evidence>
<feature type="transmembrane region" description="Helical" evidence="10">
    <location>
        <begin position="169"/>
        <end position="189"/>
    </location>
</feature>
<evidence type="ECO:0000259" key="11">
    <source>
        <dbReference type="Pfam" id="PF04234"/>
    </source>
</evidence>
<evidence type="ECO:0000313" key="14">
    <source>
        <dbReference type="Proteomes" id="UP000662857"/>
    </source>
</evidence>
<sequence length="604" mass="62894">MPTRRRAQRGHPWLAAALRRTTVVLWVAGWLLIASASPAAGHASLVGSSPEPGAQLDAPPAEIRLWFNERVSLAVDGMALRTGAGEVVETPPAEVDPQTPTAVVLPVPPGLPDDTYVVTFRVVSADSHPVAGALVFGVGAPAQDPSELDLATDDPAVAAGFTLVRGAGYAGLVLLIGPLLVLGCCWPGGWQRPRAWTVIHCGWWLSLLSAAAALLLQGPYLAGRGLSATTDPALLSATLGGEFGQFQLARIGLLAAAAGIALGLRRHGERIRPVAAVGLAVLFPATWLGTGHSRLGSPALLVADYLHLLAMTGWFGGLVLLGWCLLTPRHRPPAAELTPALGRFSWLATLSVLVLVPTGGYLAWQEVGSFAALAGTDYGRLLALKLAGVALLLCLGAGSRSLVQRAGRAGPAAKTPTRDAPAAAVRNPVSRSTRRRARAAAATTDRLHARLRRNVQREVVLATAVLALVAILVATPPGVSATAVATGATGDPVLISEPFGERDEALLQVLVDPARPGDNRVAISVRDAAGEAWDIPELRADFSLPGLDWGPVPVALRPVAPGEFEARATLPATGVWRLTVTVRTGEVESHRRQLEIPVGGDLGQ</sequence>
<dbReference type="InterPro" id="IPR032694">
    <property type="entry name" value="CopC/D"/>
</dbReference>
<keyword evidence="5" id="KW-0732">Signal</keyword>
<feature type="transmembrane region" description="Helical" evidence="10">
    <location>
        <begin position="274"/>
        <end position="293"/>
    </location>
</feature>
<dbReference type="PANTHER" id="PTHR34820">
    <property type="entry name" value="INNER MEMBRANE PROTEIN YEBZ"/>
    <property type="match status" value="1"/>
</dbReference>
<dbReference type="GO" id="GO:0005886">
    <property type="term" value="C:plasma membrane"/>
    <property type="evidence" value="ECO:0007669"/>
    <property type="project" value="UniProtKB-SubCell"/>
</dbReference>
<evidence type="ECO:0000256" key="10">
    <source>
        <dbReference type="SAM" id="Phobius"/>
    </source>
</evidence>